<proteinExistence type="predicted"/>
<dbReference type="KEGG" id="mars:A8C75_15685"/>
<reference evidence="2" key="1">
    <citation type="submission" date="2016-05" db="EMBL/GenBank/DDBJ databases">
        <authorList>
            <person name="Baek K."/>
            <person name="Yang S.-J."/>
        </authorList>
    </citation>
    <scope>NUCLEOTIDE SEQUENCE [LARGE SCALE GENOMIC DNA]</scope>
    <source>
        <strain evidence="2">ST58-10</strain>
    </source>
</reference>
<gene>
    <name evidence="1" type="ORF">A8C75_15685</name>
</gene>
<evidence type="ECO:0000313" key="2">
    <source>
        <dbReference type="Proteomes" id="UP000078070"/>
    </source>
</evidence>
<dbReference type="InterPro" id="IPR007813">
    <property type="entry name" value="PilN"/>
</dbReference>
<evidence type="ECO:0000313" key="1">
    <source>
        <dbReference type="EMBL" id="ANG63773.1"/>
    </source>
</evidence>
<dbReference type="STRING" id="1821621.A8C75_15685"/>
<organism evidence="1 2">
    <name type="scientific">Marinobacterium aestuarii</name>
    <dbReference type="NCBI Taxonomy" id="1821621"/>
    <lineage>
        <taxon>Bacteria</taxon>
        <taxon>Pseudomonadati</taxon>
        <taxon>Pseudomonadota</taxon>
        <taxon>Gammaproteobacteria</taxon>
        <taxon>Oceanospirillales</taxon>
        <taxon>Oceanospirillaceae</taxon>
        <taxon>Marinobacterium</taxon>
    </lineage>
</organism>
<evidence type="ECO:0008006" key="3">
    <source>
        <dbReference type="Google" id="ProtNLM"/>
    </source>
</evidence>
<dbReference type="InterPro" id="IPR052534">
    <property type="entry name" value="Extracell_DNA_Util/SecSys_Comp"/>
</dbReference>
<dbReference type="Pfam" id="PF05137">
    <property type="entry name" value="PilN"/>
    <property type="match status" value="1"/>
</dbReference>
<dbReference type="EMBL" id="CP015839">
    <property type="protein sequence ID" value="ANG63773.1"/>
    <property type="molecule type" value="Genomic_DNA"/>
</dbReference>
<name>A0A1A9F221_9GAMM</name>
<reference evidence="1 2" key="2">
    <citation type="journal article" date="2018" name="Int. J. Syst. Evol. Microbiol.">
        <title>Marinobacterium aestuarii sp. nov., a benzene-degrading marine bacterium isolated from estuary sediment.</title>
        <authorList>
            <person name="Bae S.S."/>
            <person name="Jung J."/>
            <person name="Chung D."/>
            <person name="Baek K."/>
        </authorList>
    </citation>
    <scope>NUCLEOTIDE SEQUENCE [LARGE SCALE GENOMIC DNA]</scope>
    <source>
        <strain evidence="1 2">ST58-10</strain>
    </source>
</reference>
<dbReference type="PANTHER" id="PTHR40278">
    <property type="entry name" value="DNA UTILIZATION PROTEIN HOFN"/>
    <property type="match status" value="1"/>
</dbReference>
<accession>A0A1A9F221</accession>
<sequence length="374" mass="42479">MQRWREGLFQLLSGFWYWWSAELRGLLPASWRRRFSVMALVLRIEQPEDPQLVVLDHDEEAYRVALDSVPAPQLRQQLMQMARDAGHTLLQLDARSVLHKMLTLPAVTESRLESVLGFEMDRHTPFRADEVYYGYRVARRDSANQRILVDLYLLPRSRLDRLLQQLQNFGIVPTAVFPIDVITPSAFESQTLNLLPRQQRSSAGQQRQRSLRNRILLSVVLLALLAGFPLYERSQRVASLEAALEQPRSQAQRAQQVRAEIDTLVDGRQFLGRKKAAQVPALIILDELTRQLPDNTWLSRFELNGQVLRIQGESGSASSLIGLLEGSELLMTVDFTSPVTINPRSRRERFSIEARLETGAAAVIPTGPEVEAAP</sequence>
<protein>
    <recommendedName>
        <fullName evidence="3">GspL cytoplasmic actin-ATPase-like domain-containing protein</fullName>
    </recommendedName>
</protein>
<dbReference type="PANTHER" id="PTHR40278:SF1">
    <property type="entry name" value="DNA UTILIZATION PROTEIN HOFN"/>
    <property type="match status" value="1"/>
</dbReference>
<dbReference type="AlphaFoldDB" id="A0A1A9F221"/>
<dbReference type="InterPro" id="IPR043129">
    <property type="entry name" value="ATPase_NBD"/>
</dbReference>
<dbReference type="Proteomes" id="UP000078070">
    <property type="component" value="Chromosome"/>
</dbReference>
<dbReference type="Gene3D" id="3.30.420.380">
    <property type="match status" value="1"/>
</dbReference>
<dbReference type="SUPFAM" id="SSF53067">
    <property type="entry name" value="Actin-like ATPase domain"/>
    <property type="match status" value="1"/>
</dbReference>
<keyword evidence="2" id="KW-1185">Reference proteome</keyword>